<protein>
    <submittedName>
        <fullName evidence="1">Uncharacterized protein</fullName>
    </submittedName>
</protein>
<dbReference type="KEGG" id="tcx:Tcr_0131"/>
<name>Q31JE6_HYDCU</name>
<reference evidence="1" key="1">
    <citation type="submission" date="2006-07" db="EMBL/GenBank/DDBJ databases">
        <title>Complete sequence of Thiomicrospira crunogena XCL-2.</title>
        <authorList>
            <consortium name="US DOE Joint Genome Institute"/>
            <person name="Copeland A."/>
            <person name="Lucas S."/>
            <person name="Lapidus A."/>
            <person name="Barry K."/>
            <person name="Detter J.C."/>
            <person name="Glavina del Rio T."/>
            <person name="Hammon N."/>
            <person name="Israni S."/>
            <person name="Dalin E."/>
            <person name="Tice H."/>
            <person name="Pitluck S."/>
            <person name="Chain P."/>
            <person name="Malfatti S."/>
            <person name="Shin M."/>
            <person name="Vergez L."/>
            <person name="Schmutz J."/>
            <person name="Larimer F."/>
            <person name="Land M."/>
            <person name="Hauser L."/>
            <person name="Kyrpides N."/>
            <person name="Lykidis A."/>
            <person name="Scott K.M."/>
            <person name="Sievert S."/>
            <person name="Kerfeld C."/>
            <person name="Freyermuth S."/>
            <person name="Dobrinski K."/>
            <person name="Boller A."/>
            <person name="Fitzpatrick K."/>
            <person name="Thoma P."/>
            <person name="Moore J."/>
            <person name="Richardson P."/>
        </authorList>
    </citation>
    <scope>NUCLEOTIDE SEQUENCE</scope>
    <source>
        <strain evidence="1">XCL-2</strain>
    </source>
</reference>
<dbReference type="HOGENOM" id="CLU_2848452_0_0_6"/>
<sequence length="65" mass="7165">MKRLLVILILLGAVVLAVMFDWFGSREVVESGLESTQVLLDKMQQTGDDISESVERISNAQKGAE</sequence>
<gene>
    <name evidence="1" type="ordered locus">Tcr_0131</name>
</gene>
<dbReference type="STRING" id="317025.Tcr_0131"/>
<evidence type="ECO:0000313" key="1">
    <source>
        <dbReference type="EMBL" id="ABB40727.1"/>
    </source>
</evidence>
<accession>Q31JE6</accession>
<dbReference type="EMBL" id="CP000109">
    <property type="protein sequence ID" value="ABB40727.1"/>
    <property type="molecule type" value="Genomic_DNA"/>
</dbReference>
<proteinExistence type="predicted"/>
<dbReference type="OrthoDB" id="5612776at2"/>
<dbReference type="AlphaFoldDB" id="Q31JE6"/>
<organism evidence="1">
    <name type="scientific">Hydrogenovibrio crunogenus (strain DSM 25203 / XCL-2)</name>
    <name type="common">Thiomicrospira crunogena</name>
    <dbReference type="NCBI Taxonomy" id="317025"/>
    <lineage>
        <taxon>Bacteria</taxon>
        <taxon>Pseudomonadati</taxon>
        <taxon>Pseudomonadota</taxon>
        <taxon>Gammaproteobacteria</taxon>
        <taxon>Thiotrichales</taxon>
        <taxon>Piscirickettsiaceae</taxon>
        <taxon>Hydrogenovibrio</taxon>
    </lineage>
</organism>